<gene>
    <name evidence="6" type="primary">appA</name>
    <name evidence="6" type="ORF">CLIT_11c00700</name>
</gene>
<accession>A0A069RLG5</accession>
<protein>
    <submittedName>
        <fullName evidence="6">Oligopeptide-binding protein AppA</fullName>
    </submittedName>
</protein>
<feature type="domain" description="Solute-binding protein family 5" evidence="5">
    <location>
        <begin position="88"/>
        <end position="420"/>
    </location>
</feature>
<evidence type="ECO:0000256" key="2">
    <source>
        <dbReference type="ARBA" id="ARBA00022448"/>
    </source>
</evidence>
<proteinExistence type="inferred from homology"/>
<dbReference type="RefSeq" id="WP_038264906.1">
    <property type="nucleotide sequence ID" value="NZ_FSRH01000002.1"/>
</dbReference>
<feature type="chain" id="PRO_5039366419" evidence="4">
    <location>
        <begin position="21"/>
        <end position="518"/>
    </location>
</feature>
<evidence type="ECO:0000256" key="3">
    <source>
        <dbReference type="ARBA" id="ARBA00022729"/>
    </source>
</evidence>
<dbReference type="Gene3D" id="3.90.76.10">
    <property type="entry name" value="Dipeptide-binding Protein, Domain 1"/>
    <property type="match status" value="1"/>
</dbReference>
<dbReference type="CDD" id="cd00995">
    <property type="entry name" value="PBP2_NikA_DppA_OppA_like"/>
    <property type="match status" value="1"/>
</dbReference>
<dbReference type="Pfam" id="PF00496">
    <property type="entry name" value="SBP_bac_5"/>
    <property type="match status" value="1"/>
</dbReference>
<dbReference type="eggNOG" id="COG0747">
    <property type="taxonomic scope" value="Bacteria"/>
</dbReference>
<dbReference type="Gene3D" id="3.40.190.10">
    <property type="entry name" value="Periplasmic binding protein-like II"/>
    <property type="match status" value="1"/>
</dbReference>
<name>A0A069RLG5_PEPLI</name>
<evidence type="ECO:0000256" key="1">
    <source>
        <dbReference type="ARBA" id="ARBA00005695"/>
    </source>
</evidence>
<dbReference type="STRING" id="1121324.CLIT_11c00700"/>
<dbReference type="OrthoDB" id="9772924at2"/>
<evidence type="ECO:0000313" key="6">
    <source>
        <dbReference type="EMBL" id="KDR95042.1"/>
    </source>
</evidence>
<dbReference type="PROSITE" id="PS51257">
    <property type="entry name" value="PROKAR_LIPOPROTEIN"/>
    <property type="match status" value="1"/>
</dbReference>
<keyword evidence="2" id="KW-0813">Transport</keyword>
<evidence type="ECO:0000256" key="4">
    <source>
        <dbReference type="SAM" id="SignalP"/>
    </source>
</evidence>
<dbReference type="GO" id="GO:0042597">
    <property type="term" value="C:periplasmic space"/>
    <property type="evidence" value="ECO:0007669"/>
    <property type="project" value="UniProtKB-ARBA"/>
</dbReference>
<feature type="signal peptide" evidence="4">
    <location>
        <begin position="1"/>
        <end position="20"/>
    </location>
</feature>
<reference evidence="6 7" key="1">
    <citation type="submission" date="2014-03" db="EMBL/GenBank/DDBJ databases">
        <title>Genome sequence of Clostridium litorale W6, DSM 5388.</title>
        <authorList>
            <person name="Poehlein A."/>
            <person name="Jagirdar A."/>
            <person name="Khonsari B."/>
            <person name="Chibani C.M."/>
            <person name="Gutierrez Gutierrez D.A."/>
            <person name="Davydova E."/>
            <person name="Alghaithi H.S."/>
            <person name="Nair K.P."/>
            <person name="Dhamotharan K."/>
            <person name="Chandran L."/>
            <person name="G W."/>
            <person name="Daniel R."/>
        </authorList>
    </citation>
    <scope>NUCLEOTIDE SEQUENCE [LARGE SCALE GENOMIC DNA]</scope>
    <source>
        <strain evidence="6 7">W6</strain>
    </source>
</reference>
<organism evidence="6 7">
    <name type="scientific">Peptoclostridium litorale DSM 5388</name>
    <dbReference type="NCBI Taxonomy" id="1121324"/>
    <lineage>
        <taxon>Bacteria</taxon>
        <taxon>Bacillati</taxon>
        <taxon>Bacillota</taxon>
        <taxon>Clostridia</taxon>
        <taxon>Peptostreptococcales</taxon>
        <taxon>Peptoclostridiaceae</taxon>
        <taxon>Peptoclostridium</taxon>
    </lineage>
</organism>
<dbReference type="GO" id="GO:0015833">
    <property type="term" value="P:peptide transport"/>
    <property type="evidence" value="ECO:0007669"/>
    <property type="project" value="TreeGrafter"/>
</dbReference>
<evidence type="ECO:0000313" key="7">
    <source>
        <dbReference type="Proteomes" id="UP000027946"/>
    </source>
</evidence>
<dbReference type="SUPFAM" id="SSF53850">
    <property type="entry name" value="Periplasmic binding protein-like II"/>
    <property type="match status" value="1"/>
</dbReference>
<dbReference type="InterPro" id="IPR030678">
    <property type="entry name" value="Peptide/Ni-bd"/>
</dbReference>
<dbReference type="Proteomes" id="UP000027946">
    <property type="component" value="Unassembled WGS sequence"/>
</dbReference>
<comment type="similarity">
    <text evidence="1">Belongs to the bacterial solute-binding protein 5 family.</text>
</comment>
<sequence>MKNKKFVAMFLFACIAVMLAGCSTENVQTKEERTKDEKAKQVYGYDTISISSIRFSTINPILNTEKSLGNALGLVYDSLFKIDQNDNVISQLASSYTWSEDGKSVQIKIKNGVKWHDGKGITADDVVFTIEKIKSIPESPYAELVKEISAVRADVGQSVYIEFKRIDTSLVRNLIFPILPKHRLEALSAQDFAADANNLVGSGMYKIGEFQKRKMIVLNRNEDYYAQKPAIEALRVMVVPDSQAQSNMFMAKEIDFYDDNMFFEGKYGNRKIRTIDYFSGEFEFLAFNMVKEPFGNINFRKALISGIDRNRMIEEVYLGKGEITQIPVNPKNDFYDESIKPYEYDVQKAREYMQGIQMENIHLSLLVNSENDQRVKAAYIIKNSLVGMGLEIEVVEKPWEEYAADLSSGNYDMVIAGWKMPLAGAMRYALHSQGKGNILGYASEKVDGIIGEIEYTKDKAQLEKKYSQLQSAVNDDIPYIPLVFKKNALVVSERIAGISTPSSTNIYGGAEKFSNAGE</sequence>
<dbReference type="InterPro" id="IPR000914">
    <property type="entry name" value="SBP_5_dom"/>
</dbReference>
<dbReference type="EMBL" id="JJMM01000011">
    <property type="protein sequence ID" value="KDR95042.1"/>
    <property type="molecule type" value="Genomic_DNA"/>
</dbReference>
<comment type="caution">
    <text evidence="6">The sequence shown here is derived from an EMBL/GenBank/DDBJ whole genome shotgun (WGS) entry which is preliminary data.</text>
</comment>
<keyword evidence="3 4" id="KW-0732">Signal</keyword>
<dbReference type="InterPro" id="IPR039424">
    <property type="entry name" value="SBP_5"/>
</dbReference>
<dbReference type="PIRSF" id="PIRSF002741">
    <property type="entry name" value="MppA"/>
    <property type="match status" value="1"/>
</dbReference>
<dbReference type="Gene3D" id="3.10.105.10">
    <property type="entry name" value="Dipeptide-binding Protein, Domain 3"/>
    <property type="match status" value="1"/>
</dbReference>
<dbReference type="PANTHER" id="PTHR30290:SF9">
    <property type="entry name" value="OLIGOPEPTIDE-BINDING PROTEIN APPA"/>
    <property type="match status" value="1"/>
</dbReference>
<dbReference type="PANTHER" id="PTHR30290">
    <property type="entry name" value="PERIPLASMIC BINDING COMPONENT OF ABC TRANSPORTER"/>
    <property type="match status" value="1"/>
</dbReference>
<keyword evidence="7" id="KW-1185">Reference proteome</keyword>
<evidence type="ECO:0000259" key="5">
    <source>
        <dbReference type="Pfam" id="PF00496"/>
    </source>
</evidence>
<dbReference type="GO" id="GO:0043190">
    <property type="term" value="C:ATP-binding cassette (ABC) transporter complex"/>
    <property type="evidence" value="ECO:0007669"/>
    <property type="project" value="InterPro"/>
</dbReference>
<dbReference type="AlphaFoldDB" id="A0A069RLG5"/>
<dbReference type="GO" id="GO:1904680">
    <property type="term" value="F:peptide transmembrane transporter activity"/>
    <property type="evidence" value="ECO:0007669"/>
    <property type="project" value="TreeGrafter"/>
</dbReference>